<feature type="domain" description="Acetophenone carboxylase-like C-terminal" evidence="3">
    <location>
        <begin position="501"/>
        <end position="668"/>
    </location>
</feature>
<feature type="domain" description="Hydantoinase/oxoprolinase N-terminal" evidence="2">
    <location>
        <begin position="2"/>
        <end position="175"/>
    </location>
</feature>
<accession>A0ABW1J4J5</accession>
<proteinExistence type="predicted"/>
<dbReference type="PANTHER" id="PTHR11365">
    <property type="entry name" value="5-OXOPROLINASE RELATED"/>
    <property type="match status" value="1"/>
</dbReference>
<reference evidence="5" key="1">
    <citation type="journal article" date="2019" name="Int. J. Syst. Evol. Microbiol.">
        <title>The Global Catalogue of Microorganisms (GCM) 10K type strain sequencing project: providing services to taxonomists for standard genome sequencing and annotation.</title>
        <authorList>
            <consortium name="The Broad Institute Genomics Platform"/>
            <consortium name="The Broad Institute Genome Sequencing Center for Infectious Disease"/>
            <person name="Wu L."/>
            <person name="Ma J."/>
        </authorList>
    </citation>
    <scope>NUCLEOTIDE SEQUENCE [LARGE SCALE GENOMIC DNA]</scope>
    <source>
        <strain evidence="5">CCM 8391</strain>
    </source>
</reference>
<dbReference type="PANTHER" id="PTHR11365:SF23">
    <property type="entry name" value="HYPOTHETICAL 5-OXOPROLINASE (EUROFUNG)-RELATED"/>
    <property type="match status" value="1"/>
</dbReference>
<comment type="caution">
    <text evidence="4">The sequence shown here is derived from an EMBL/GenBank/DDBJ whole genome shotgun (WGS) entry which is preliminary data.</text>
</comment>
<evidence type="ECO:0000313" key="5">
    <source>
        <dbReference type="Proteomes" id="UP001596302"/>
    </source>
</evidence>
<dbReference type="InterPro" id="IPR045079">
    <property type="entry name" value="Oxoprolinase-like"/>
</dbReference>
<dbReference type="Proteomes" id="UP001596302">
    <property type="component" value="Unassembled WGS sequence"/>
</dbReference>
<dbReference type="Pfam" id="PF19278">
    <property type="entry name" value="Hydant_A_C"/>
    <property type="match status" value="1"/>
</dbReference>
<evidence type="ECO:0000259" key="1">
    <source>
        <dbReference type="Pfam" id="PF01968"/>
    </source>
</evidence>
<evidence type="ECO:0000259" key="3">
    <source>
        <dbReference type="Pfam" id="PF19278"/>
    </source>
</evidence>
<organism evidence="4 5">
    <name type="scientific">Pseudonocardia hispaniensis</name>
    <dbReference type="NCBI Taxonomy" id="904933"/>
    <lineage>
        <taxon>Bacteria</taxon>
        <taxon>Bacillati</taxon>
        <taxon>Actinomycetota</taxon>
        <taxon>Actinomycetes</taxon>
        <taxon>Pseudonocardiales</taxon>
        <taxon>Pseudonocardiaceae</taxon>
        <taxon>Pseudonocardia</taxon>
    </lineage>
</organism>
<evidence type="ECO:0000259" key="2">
    <source>
        <dbReference type="Pfam" id="PF05378"/>
    </source>
</evidence>
<dbReference type="InterPro" id="IPR043129">
    <property type="entry name" value="ATPase_NBD"/>
</dbReference>
<name>A0ABW1J4J5_9PSEU</name>
<dbReference type="RefSeq" id="WP_379586018.1">
    <property type="nucleotide sequence ID" value="NZ_JBHSQW010000034.1"/>
</dbReference>
<gene>
    <name evidence="4" type="ORF">ACFQE5_16215</name>
</gene>
<dbReference type="InterPro" id="IPR049517">
    <property type="entry name" value="ACX-like_C"/>
</dbReference>
<dbReference type="SUPFAM" id="SSF53067">
    <property type="entry name" value="Actin-like ATPase domain"/>
    <property type="match status" value="1"/>
</dbReference>
<feature type="domain" description="Hydantoinase A/oxoprolinase" evidence="1">
    <location>
        <begin position="197"/>
        <end position="489"/>
    </location>
</feature>
<dbReference type="Pfam" id="PF05378">
    <property type="entry name" value="Hydant_A_N"/>
    <property type="match status" value="1"/>
</dbReference>
<dbReference type="Pfam" id="PF01968">
    <property type="entry name" value="Hydantoinase_A"/>
    <property type="match status" value="1"/>
</dbReference>
<evidence type="ECO:0000313" key="4">
    <source>
        <dbReference type="EMBL" id="MFC5995758.1"/>
    </source>
</evidence>
<keyword evidence="5" id="KW-1185">Reference proteome</keyword>
<protein>
    <submittedName>
        <fullName evidence="4">Hydantoinase/oxoprolinase family protein</fullName>
    </submittedName>
</protein>
<dbReference type="InterPro" id="IPR008040">
    <property type="entry name" value="Hydant_A_N"/>
</dbReference>
<sequence>MRVATDIGGTFTDLACVTDTGELRLEKSSSTPGQFEVGVDDVLGKTGIARGDGIEAFVHGTTVVINALLERTGTVTALLTTAGFRDVLEIGRASRPDLYNFRYRKPEPFVPRYLRFDVRERCDETGAELEPLSVADCESAVAAARAAGAKAVAICFLHAYANPDHERRCAEVVRQLWPEAFVTMSHECTQEWREYERSNTAVLNAYVQETASTYLDRLERRLDKRGIRRSLFVMQSNGGMVSFPHARELPIKLVESGPAAGVIAAATLGERSGRPNVITLDIGGTTAKTSLIENGAVRLTTDYHVDWAPDRAGYPIKTPVVDIVEIGAGGGSIAWVGDPARLGLGPRSAGAVPGPACYPDGGAEPTLTDANLVAGRINPDYFLGGQMTVSVERARQALQTVAGPLGMSVEDAALGIIRLANAKMLNAIKLVSVRRGYDPRDFYLMAFGGGGPLHAVALGSELRVRGVIIPPAPGNFSAVGMLLTNLRADWVRTRLLPVAEESASAIGEVWDGLDAQARAYFAREGVAADALTLVRSADMRYAGQEHTVNVPIAQGQASAEILERFHELHERSYTFRLGAPAQFVNFHLTALGPAQRELFTPAPTSDTDQRGAPTHRPVLFDGLGTVPTAIHRRAALPPGTVISGPAVIEEAGSSTVAHPGQTVTVDDWGNLVIEWHGRKEEA</sequence>
<dbReference type="InterPro" id="IPR002821">
    <property type="entry name" value="Hydantoinase_A"/>
</dbReference>
<dbReference type="EMBL" id="JBHSQW010000034">
    <property type="protein sequence ID" value="MFC5995758.1"/>
    <property type="molecule type" value="Genomic_DNA"/>
</dbReference>